<organism evidence="2 3">
    <name type="scientific">Acanthosepion pharaonis</name>
    <name type="common">Pharaoh cuttlefish</name>
    <name type="synonym">Sepia pharaonis</name>
    <dbReference type="NCBI Taxonomy" id="158019"/>
    <lineage>
        <taxon>Eukaryota</taxon>
        <taxon>Metazoa</taxon>
        <taxon>Spiralia</taxon>
        <taxon>Lophotrochozoa</taxon>
        <taxon>Mollusca</taxon>
        <taxon>Cephalopoda</taxon>
        <taxon>Coleoidea</taxon>
        <taxon>Decapodiformes</taxon>
        <taxon>Sepiida</taxon>
        <taxon>Sepiina</taxon>
        <taxon>Sepiidae</taxon>
        <taxon>Acanthosepion</taxon>
    </lineage>
</organism>
<sequence>MATVSIQVPSHDCGSPNIARHRRVVQTILAMYGGLLHCQGNTHEDKVLLILLTAGEEGLRRYNSWSMTDDDRKDPQKIFSAFMEQLELATNQHVCRLKLSKYQQKPTETMDIFVNRCRLFAKKCDFTANEVNKCLVELLIASTPIPELQKELLNKPKGYKIEEAVKLACSHEALAVYVSKLHQLQGSPQIATINRGTHQRQGSDRKYRQVCKNCGHSHRFGKNTALPRMTHATHVAKYATGLQSASQGNTRPRVDKGNPGLTVVTS</sequence>
<evidence type="ECO:0000313" key="2">
    <source>
        <dbReference type="EMBL" id="CAE1227211.1"/>
    </source>
</evidence>
<dbReference type="EMBL" id="CAHIKZ030000571">
    <property type="protein sequence ID" value="CAE1227211.1"/>
    <property type="molecule type" value="Genomic_DNA"/>
</dbReference>
<protein>
    <submittedName>
        <fullName evidence="2">Uncharacterized protein</fullName>
    </submittedName>
</protein>
<name>A0A812BDE8_ACAPH</name>
<dbReference type="Proteomes" id="UP000597762">
    <property type="component" value="Unassembled WGS sequence"/>
</dbReference>
<reference evidence="2" key="1">
    <citation type="submission" date="2021-01" db="EMBL/GenBank/DDBJ databases">
        <authorList>
            <person name="Li R."/>
            <person name="Bekaert M."/>
        </authorList>
    </citation>
    <scope>NUCLEOTIDE SEQUENCE</scope>
    <source>
        <strain evidence="2">Farmed</strain>
    </source>
</reference>
<dbReference type="AlphaFoldDB" id="A0A812BDE8"/>
<keyword evidence="3" id="KW-1185">Reference proteome</keyword>
<proteinExistence type="predicted"/>
<gene>
    <name evidence="2" type="ORF">SPHA_16320</name>
</gene>
<evidence type="ECO:0000313" key="3">
    <source>
        <dbReference type="Proteomes" id="UP000597762"/>
    </source>
</evidence>
<evidence type="ECO:0000256" key="1">
    <source>
        <dbReference type="SAM" id="MobiDB-lite"/>
    </source>
</evidence>
<dbReference type="OrthoDB" id="5984808at2759"/>
<comment type="caution">
    <text evidence="2">The sequence shown here is derived from an EMBL/GenBank/DDBJ whole genome shotgun (WGS) entry which is preliminary data.</text>
</comment>
<feature type="region of interest" description="Disordered" evidence="1">
    <location>
        <begin position="242"/>
        <end position="266"/>
    </location>
</feature>
<accession>A0A812BDE8</accession>